<dbReference type="OrthoDB" id="2268776at2759"/>
<gene>
    <name evidence="2" type="ORF">G6F51_003789</name>
</gene>
<evidence type="ECO:0000313" key="2">
    <source>
        <dbReference type="EMBL" id="KAG1548231.1"/>
    </source>
</evidence>
<organism evidence="2 3">
    <name type="scientific">Rhizopus oryzae</name>
    <name type="common">Mucormycosis agent</name>
    <name type="synonym">Rhizopus arrhizus var. delemar</name>
    <dbReference type="NCBI Taxonomy" id="64495"/>
    <lineage>
        <taxon>Eukaryota</taxon>
        <taxon>Fungi</taxon>
        <taxon>Fungi incertae sedis</taxon>
        <taxon>Mucoromycota</taxon>
        <taxon>Mucoromycotina</taxon>
        <taxon>Mucoromycetes</taxon>
        <taxon>Mucorales</taxon>
        <taxon>Mucorineae</taxon>
        <taxon>Rhizopodaceae</taxon>
        <taxon>Rhizopus</taxon>
    </lineage>
</organism>
<reference evidence="2" key="1">
    <citation type="journal article" date="2020" name="Microb. Genom.">
        <title>Genetic diversity of clinical and environmental Mucorales isolates obtained from an investigation of mucormycosis cases among solid organ transplant recipients.</title>
        <authorList>
            <person name="Nguyen M.H."/>
            <person name="Kaul D."/>
            <person name="Muto C."/>
            <person name="Cheng S.J."/>
            <person name="Richter R.A."/>
            <person name="Bruno V.M."/>
            <person name="Liu G."/>
            <person name="Beyhan S."/>
            <person name="Sundermann A.J."/>
            <person name="Mounaud S."/>
            <person name="Pasculle A.W."/>
            <person name="Nierman W.C."/>
            <person name="Driscoll E."/>
            <person name="Cumbie R."/>
            <person name="Clancy C.J."/>
            <person name="Dupont C.L."/>
        </authorList>
    </citation>
    <scope>NUCLEOTIDE SEQUENCE</scope>
    <source>
        <strain evidence="2">GL16</strain>
    </source>
</reference>
<sequence length="284" mass="33012">MSIFTNNLRNSGTINLYQSSKRDLKEGTDSDSSQSDPQVKRTRFLNYFHGNGQKQWNPERRLVVNEIDITAALKKFRDRNIKFAETSNHVNSICLFYLDEDEGLAFKHLAYENGNQKKISSKSILYVKDVLDGYNEDSDISAIDFQPEDQMEECLKKLCESIVGSNNRIHTRSEASFLNQHLMPFINEILLKNTDNSIVYSMIDGSEKKQAKKPDFIFEIQDRKRELYYFYIEMKRPGSKSVYQEEDDFTKLLKHLKKSIDDQAMLGMKTPESFGLLCEGKYDI</sequence>
<feature type="region of interest" description="Disordered" evidence="1">
    <location>
        <begin position="19"/>
        <end position="38"/>
    </location>
</feature>
<evidence type="ECO:0000256" key="1">
    <source>
        <dbReference type="SAM" id="MobiDB-lite"/>
    </source>
</evidence>
<protein>
    <submittedName>
        <fullName evidence="2">Uncharacterized protein</fullName>
    </submittedName>
</protein>
<proteinExistence type="predicted"/>
<dbReference type="AlphaFoldDB" id="A0A9P6YHQ1"/>
<comment type="caution">
    <text evidence="2">The sequence shown here is derived from an EMBL/GenBank/DDBJ whole genome shotgun (WGS) entry which is preliminary data.</text>
</comment>
<dbReference type="Proteomes" id="UP000717996">
    <property type="component" value="Unassembled WGS sequence"/>
</dbReference>
<name>A0A9P6YHQ1_RHIOR</name>
<evidence type="ECO:0000313" key="3">
    <source>
        <dbReference type="Proteomes" id="UP000717996"/>
    </source>
</evidence>
<accession>A0A9P6YHQ1</accession>
<dbReference type="EMBL" id="JAANIT010000388">
    <property type="protein sequence ID" value="KAG1548231.1"/>
    <property type="molecule type" value="Genomic_DNA"/>
</dbReference>